<dbReference type="InterPro" id="IPR029762">
    <property type="entry name" value="PGP-I_bact-type"/>
</dbReference>
<accession>A0A1Q8E7Q1</accession>
<evidence type="ECO:0000313" key="13">
    <source>
        <dbReference type="EMBL" id="OLF47824.1"/>
    </source>
</evidence>
<dbReference type="PROSITE" id="PS01334">
    <property type="entry name" value="PYRASE_CYS"/>
    <property type="match status" value="1"/>
</dbReference>
<reference evidence="14" key="1">
    <citation type="submission" date="2016-12" db="EMBL/GenBank/DDBJ databases">
        <authorList>
            <person name="Gulvik C.A."/>
        </authorList>
    </citation>
    <scope>NUCLEOTIDE SEQUENCE [LARGE SCALE GENOMIC DNA]</scope>
    <source>
        <strain evidence="14">NED12-00049-6B</strain>
    </source>
</reference>
<evidence type="ECO:0000256" key="12">
    <source>
        <dbReference type="PROSITE-ProRule" id="PRU10077"/>
    </source>
</evidence>
<comment type="caution">
    <text evidence="13">The sequence shown here is derived from an EMBL/GenBank/DDBJ whole genome shotgun (WGS) entry which is preliminary data.</text>
</comment>
<gene>
    <name evidence="10" type="primary">pcp</name>
    <name evidence="13" type="ORF">BU202_04985</name>
</gene>
<keyword evidence="6 10" id="KW-0963">Cytoplasm</keyword>
<dbReference type="InterPro" id="IPR000816">
    <property type="entry name" value="Peptidase_C15"/>
</dbReference>
<dbReference type="InterPro" id="IPR036440">
    <property type="entry name" value="Peptidase_C15-like_sf"/>
</dbReference>
<dbReference type="EMBL" id="MSJM01000004">
    <property type="protein sequence ID" value="OLF47824.1"/>
    <property type="molecule type" value="Genomic_DNA"/>
</dbReference>
<dbReference type="PANTHER" id="PTHR23402">
    <property type="entry name" value="PROTEASE FAMILY C15 PYROGLUTAMYL-PEPTIDASE I-RELATED"/>
    <property type="match status" value="1"/>
</dbReference>
<evidence type="ECO:0000256" key="5">
    <source>
        <dbReference type="ARBA" id="ARBA00011881"/>
    </source>
</evidence>
<evidence type="ECO:0000256" key="4">
    <source>
        <dbReference type="ARBA" id="ARBA00006641"/>
    </source>
</evidence>
<proteinExistence type="inferred from homology"/>
<dbReference type="CDD" id="cd00501">
    <property type="entry name" value="Peptidase_C15"/>
    <property type="match status" value="1"/>
</dbReference>
<evidence type="ECO:0000256" key="9">
    <source>
        <dbReference type="ARBA" id="ARBA00022807"/>
    </source>
</evidence>
<feature type="active site" evidence="10">
    <location>
        <position position="165"/>
    </location>
</feature>
<organism evidence="13 14">
    <name type="scientific">Streptococcus cuniculi</name>
    <dbReference type="NCBI Taxonomy" id="1432788"/>
    <lineage>
        <taxon>Bacteria</taxon>
        <taxon>Bacillati</taxon>
        <taxon>Bacillota</taxon>
        <taxon>Bacilli</taxon>
        <taxon>Lactobacillales</taxon>
        <taxon>Streptococcaceae</taxon>
        <taxon>Streptococcus</taxon>
    </lineage>
</organism>
<dbReference type="FunFam" id="3.40.630.20:FF:000001">
    <property type="entry name" value="Pyrrolidone-carboxylate peptidase"/>
    <property type="match status" value="1"/>
</dbReference>
<comment type="catalytic activity">
    <reaction evidence="1 10 11">
        <text>Release of an N-terminal pyroglutamyl group from a polypeptide, the second amino acid generally not being Pro.</text>
        <dbReference type="EC" id="3.4.19.3"/>
    </reaction>
</comment>
<evidence type="ECO:0000256" key="6">
    <source>
        <dbReference type="ARBA" id="ARBA00022490"/>
    </source>
</evidence>
<sequence>MKILVTGFDPFGGEPVNPALEAVKQLPASIAGAQVNWVEVPTVFYKSAQVLEEKIAAYQPDVVLCIGQAGGRFGLTPERVAINQDDARIPDNDGNQPIDIAIREDGEAAYFTTLPIKAMVEAIKAAGLPASVSNTAGTFVCNHLMYQALYLADKKFPGLKAGFMHIPFMTEQVVDKPNTASMGLADIIKGIEAAIAAIVSYHDKEDVKAIGGETH</sequence>
<protein>
    <recommendedName>
        <fullName evidence="10">Pyrrolidone-carboxylate peptidase</fullName>
        <ecNumber evidence="10">3.4.19.3</ecNumber>
    </recommendedName>
    <alternativeName>
        <fullName evidence="10">5-oxoprolyl-peptidase</fullName>
    </alternativeName>
    <alternativeName>
        <fullName evidence="10">Pyroglutamyl-peptidase I</fullName>
        <shortName evidence="10">PGP-I</shortName>
        <shortName evidence="10">Pyrase</shortName>
    </alternativeName>
</protein>
<dbReference type="GO" id="GO:0016920">
    <property type="term" value="F:pyroglutamyl-peptidase activity"/>
    <property type="evidence" value="ECO:0007669"/>
    <property type="project" value="UniProtKB-UniRule"/>
</dbReference>
<dbReference type="NCBIfam" id="NF009676">
    <property type="entry name" value="PRK13197.1"/>
    <property type="match status" value="1"/>
</dbReference>
<feature type="active site" evidence="10 12">
    <location>
        <position position="141"/>
    </location>
</feature>
<evidence type="ECO:0000256" key="2">
    <source>
        <dbReference type="ARBA" id="ARBA00002280"/>
    </source>
</evidence>
<evidence type="ECO:0000256" key="10">
    <source>
        <dbReference type="HAMAP-Rule" id="MF_00417"/>
    </source>
</evidence>
<dbReference type="RefSeq" id="WP_075104700.1">
    <property type="nucleotide sequence ID" value="NZ_MSJM01000004.1"/>
</dbReference>
<dbReference type="Pfam" id="PF01470">
    <property type="entry name" value="Peptidase_C15"/>
    <property type="match status" value="1"/>
</dbReference>
<dbReference type="EC" id="3.4.19.3" evidence="10"/>
<dbReference type="SUPFAM" id="SSF53182">
    <property type="entry name" value="Pyrrolidone carboxyl peptidase (pyroglutamate aminopeptidase)"/>
    <property type="match status" value="1"/>
</dbReference>
<keyword evidence="9 10" id="KW-0788">Thiol protease</keyword>
<dbReference type="AlphaFoldDB" id="A0A1Q8E7Q1"/>
<comment type="subunit">
    <text evidence="5 10">Homotetramer.</text>
</comment>
<evidence type="ECO:0000313" key="14">
    <source>
        <dbReference type="Proteomes" id="UP000186890"/>
    </source>
</evidence>
<keyword evidence="7 10" id="KW-0645">Protease</keyword>
<evidence type="ECO:0000256" key="11">
    <source>
        <dbReference type="PROSITE-ProRule" id="PRU10076"/>
    </source>
</evidence>
<feature type="active site" evidence="10 11">
    <location>
        <position position="78"/>
    </location>
</feature>
<dbReference type="PIRSF" id="PIRSF015592">
    <property type="entry name" value="Prld-crbxl_pptds"/>
    <property type="match status" value="1"/>
</dbReference>
<keyword evidence="8 10" id="KW-0378">Hydrolase</keyword>
<dbReference type="Gene3D" id="3.40.630.20">
    <property type="entry name" value="Peptidase C15, pyroglutamyl peptidase I-like"/>
    <property type="match status" value="1"/>
</dbReference>
<evidence type="ECO:0000256" key="8">
    <source>
        <dbReference type="ARBA" id="ARBA00022801"/>
    </source>
</evidence>
<dbReference type="PANTHER" id="PTHR23402:SF1">
    <property type="entry name" value="PYROGLUTAMYL-PEPTIDASE I"/>
    <property type="match status" value="1"/>
</dbReference>
<dbReference type="OrthoDB" id="9779738at2"/>
<dbReference type="GO" id="GO:0005829">
    <property type="term" value="C:cytosol"/>
    <property type="evidence" value="ECO:0007669"/>
    <property type="project" value="InterPro"/>
</dbReference>
<dbReference type="GO" id="GO:0006508">
    <property type="term" value="P:proteolysis"/>
    <property type="evidence" value="ECO:0007669"/>
    <property type="project" value="UniProtKB-KW"/>
</dbReference>
<dbReference type="NCBIfam" id="TIGR00504">
    <property type="entry name" value="pyro_pdase"/>
    <property type="match status" value="1"/>
</dbReference>
<dbReference type="HAMAP" id="MF_00417">
    <property type="entry name" value="Pyrrolid_peptidase"/>
    <property type="match status" value="1"/>
</dbReference>
<dbReference type="Proteomes" id="UP000186890">
    <property type="component" value="Unassembled WGS sequence"/>
</dbReference>
<comment type="subcellular location">
    <subcellularLocation>
        <location evidence="3 10">Cytoplasm</location>
    </subcellularLocation>
</comment>
<dbReference type="InterPro" id="IPR016125">
    <property type="entry name" value="Peptidase_C15-like"/>
</dbReference>
<comment type="function">
    <text evidence="2 10">Removes 5-oxoproline from various penultimate amino acid residues except L-proline.</text>
</comment>
<dbReference type="PROSITE" id="PS01333">
    <property type="entry name" value="PYRASE_GLU"/>
    <property type="match status" value="1"/>
</dbReference>
<evidence type="ECO:0000256" key="3">
    <source>
        <dbReference type="ARBA" id="ARBA00004496"/>
    </source>
</evidence>
<name>A0A1Q8E7Q1_9STRE</name>
<evidence type="ECO:0000256" key="7">
    <source>
        <dbReference type="ARBA" id="ARBA00022670"/>
    </source>
</evidence>
<evidence type="ECO:0000256" key="1">
    <source>
        <dbReference type="ARBA" id="ARBA00001770"/>
    </source>
</evidence>
<keyword evidence="14" id="KW-1185">Reference proteome</keyword>
<dbReference type="InterPro" id="IPR033693">
    <property type="entry name" value="PGPEP1_Glu_AS"/>
</dbReference>
<dbReference type="InterPro" id="IPR033694">
    <property type="entry name" value="PGPEP1_Cys_AS"/>
</dbReference>
<comment type="similarity">
    <text evidence="4 10">Belongs to the peptidase C15 family.</text>
</comment>
<dbReference type="PRINTS" id="PR00706">
    <property type="entry name" value="PYROGLUPTASE"/>
</dbReference>